<dbReference type="UniPathway" id="UPA00253">
    <property type="reaction ID" value="UER00329"/>
</dbReference>
<dbReference type="GO" id="GO:0019441">
    <property type="term" value="P:L-tryptophan catabolic process to kynurenine"/>
    <property type="evidence" value="ECO:0007669"/>
    <property type="project" value="TreeGrafter"/>
</dbReference>
<dbReference type="HOGENOM" id="CLU_003433_4_0_7"/>
<dbReference type="GO" id="GO:0005737">
    <property type="term" value="C:cytoplasm"/>
    <property type="evidence" value="ECO:0007669"/>
    <property type="project" value="UniProtKB-UniRule"/>
</dbReference>
<feature type="binding site" evidence="4">
    <location>
        <position position="248"/>
    </location>
    <ligand>
        <name>pyridoxal 5'-phosphate</name>
        <dbReference type="ChEBI" id="CHEBI:597326"/>
    </ligand>
</feature>
<evidence type="ECO:0000256" key="6">
    <source>
        <dbReference type="PIRNR" id="PIRNR038800"/>
    </source>
</evidence>
<dbReference type="PANTHER" id="PTHR14084">
    <property type="entry name" value="KYNURENINASE"/>
    <property type="match status" value="1"/>
</dbReference>
<gene>
    <name evidence="4" type="primary">kynU</name>
    <name evidence="7" type="ORF">ETSY1_16280</name>
</gene>
<evidence type="ECO:0000313" key="8">
    <source>
        <dbReference type="Proteomes" id="UP000019141"/>
    </source>
</evidence>
<name>W4LLW1_ENTF1</name>
<dbReference type="InterPro" id="IPR015422">
    <property type="entry name" value="PyrdxlP-dep_Trfase_small"/>
</dbReference>
<accession>W4LLW1</accession>
<dbReference type="HAMAP" id="MF_01970">
    <property type="entry name" value="Kynureninase"/>
    <property type="match status" value="1"/>
</dbReference>
<feature type="binding site" evidence="4">
    <location>
        <position position="279"/>
    </location>
    <ligand>
        <name>pyridoxal 5'-phosphate</name>
        <dbReference type="ChEBI" id="CHEBI:597326"/>
    </ligand>
</feature>
<feature type="binding site" evidence="4">
    <location>
        <position position="110"/>
    </location>
    <ligand>
        <name>pyridoxal 5'-phosphate</name>
        <dbReference type="ChEBI" id="CHEBI:597326"/>
    </ligand>
</feature>
<comment type="catalytic activity">
    <reaction evidence="4 6">
        <text>L-kynurenine + H2O = anthranilate + L-alanine + H(+)</text>
        <dbReference type="Rhea" id="RHEA:16813"/>
        <dbReference type="ChEBI" id="CHEBI:15377"/>
        <dbReference type="ChEBI" id="CHEBI:15378"/>
        <dbReference type="ChEBI" id="CHEBI:16567"/>
        <dbReference type="ChEBI" id="CHEBI:57959"/>
        <dbReference type="ChEBI" id="CHEBI:57972"/>
        <dbReference type="EC" id="3.7.1.3"/>
    </reaction>
</comment>
<organism evidence="7 8">
    <name type="scientific">Entotheonella factor</name>
    <dbReference type="NCBI Taxonomy" id="1429438"/>
    <lineage>
        <taxon>Bacteria</taxon>
        <taxon>Pseudomonadati</taxon>
        <taxon>Nitrospinota/Tectimicrobiota group</taxon>
        <taxon>Candidatus Tectimicrobiota</taxon>
        <taxon>Candidatus Entotheonellia</taxon>
        <taxon>Candidatus Entotheonellales</taxon>
        <taxon>Candidatus Entotheonellaceae</taxon>
        <taxon>Candidatus Entotheonella</taxon>
    </lineage>
</organism>
<dbReference type="InterPro" id="IPR015421">
    <property type="entry name" value="PyrdxlP-dep_Trfase_major"/>
</dbReference>
<reference evidence="7 8" key="1">
    <citation type="journal article" date="2014" name="Nature">
        <title>An environmental bacterial taxon with a large and distinct metabolic repertoire.</title>
        <authorList>
            <person name="Wilson M.C."/>
            <person name="Mori T."/>
            <person name="Ruckert C."/>
            <person name="Uria A.R."/>
            <person name="Helf M.J."/>
            <person name="Takada K."/>
            <person name="Gernert C."/>
            <person name="Steffens U.A."/>
            <person name="Heycke N."/>
            <person name="Schmitt S."/>
            <person name="Rinke C."/>
            <person name="Helfrich E.J."/>
            <person name="Brachmann A.O."/>
            <person name="Gurgui C."/>
            <person name="Wakimoto T."/>
            <person name="Kracht M."/>
            <person name="Crusemann M."/>
            <person name="Hentschel U."/>
            <person name="Abe I."/>
            <person name="Matsunaga S."/>
            <person name="Kalinowski J."/>
            <person name="Takeyama H."/>
            <person name="Piel J."/>
        </authorList>
    </citation>
    <scope>NUCLEOTIDE SEQUENCE [LARGE SCALE GENOMIC DNA]</scope>
    <source>
        <strain evidence="8">TSY1</strain>
    </source>
</reference>
<dbReference type="InterPro" id="IPR015424">
    <property type="entry name" value="PyrdxlP-dep_Trfase"/>
</dbReference>
<dbReference type="Gene3D" id="3.90.1150.10">
    <property type="entry name" value="Aspartate Aminotransferase, domain 1"/>
    <property type="match status" value="1"/>
</dbReference>
<dbReference type="SUPFAM" id="SSF53383">
    <property type="entry name" value="PLP-dependent transferases"/>
    <property type="match status" value="1"/>
</dbReference>
<comment type="similarity">
    <text evidence="4 6">Belongs to the kynureninase family.</text>
</comment>
<dbReference type="NCBIfam" id="TIGR01814">
    <property type="entry name" value="kynureninase"/>
    <property type="match status" value="1"/>
</dbReference>
<dbReference type="EC" id="3.7.1.3" evidence="4 5"/>
<comment type="pathway">
    <text evidence="4 6">Cofactor biosynthesis; NAD(+) biosynthesis; quinolinate from L-kynurenine: step 2/3.</text>
</comment>
<dbReference type="GO" id="GO:0009435">
    <property type="term" value="P:NAD+ biosynthetic process"/>
    <property type="evidence" value="ECO:0007669"/>
    <property type="project" value="UniProtKB-UniRule"/>
</dbReference>
<dbReference type="GO" id="GO:0097053">
    <property type="term" value="P:L-kynurenine catabolic process"/>
    <property type="evidence" value="ECO:0007669"/>
    <property type="project" value="UniProtKB-UniRule"/>
</dbReference>
<comment type="caution">
    <text evidence="4">Lacks conserved residue(s) required for the propagation of feature annotation.</text>
</comment>
<comment type="function">
    <text evidence="4 6">Catalyzes the cleavage of L-kynurenine (L-Kyn) and L-3-hydroxykynurenine (L-3OHKyn) into anthranilic acid (AA) and 3-hydroxyanthranilic acid (3-OHAA), respectively.</text>
</comment>
<dbReference type="GO" id="GO:0030170">
    <property type="term" value="F:pyridoxal phosphate binding"/>
    <property type="evidence" value="ECO:0007669"/>
    <property type="project" value="UniProtKB-UniRule"/>
</dbReference>
<dbReference type="UniPathway" id="UPA00334">
    <property type="reaction ID" value="UER00455"/>
</dbReference>
<dbReference type="PANTHER" id="PTHR14084:SF0">
    <property type="entry name" value="KYNURENINASE"/>
    <property type="match status" value="1"/>
</dbReference>
<comment type="caution">
    <text evidence="7">The sequence shown here is derived from an EMBL/GenBank/DDBJ whole genome shotgun (WGS) entry which is preliminary data.</text>
</comment>
<dbReference type="EMBL" id="AZHW01000485">
    <property type="protein sequence ID" value="ETW99088.1"/>
    <property type="molecule type" value="Genomic_DNA"/>
</dbReference>
<dbReference type="GO" id="GO:0019805">
    <property type="term" value="P:quinolinate biosynthetic process"/>
    <property type="evidence" value="ECO:0007669"/>
    <property type="project" value="UniProtKB-UniRule"/>
</dbReference>
<dbReference type="PIRSF" id="PIRSF038800">
    <property type="entry name" value="KYNU"/>
    <property type="match status" value="1"/>
</dbReference>
<evidence type="ECO:0000256" key="1">
    <source>
        <dbReference type="ARBA" id="ARBA00022642"/>
    </source>
</evidence>
<dbReference type="AlphaFoldDB" id="W4LLW1"/>
<dbReference type="GO" id="GO:0030429">
    <property type="term" value="F:kynureninase activity"/>
    <property type="evidence" value="ECO:0007669"/>
    <property type="project" value="UniProtKB-UniRule"/>
</dbReference>
<dbReference type="InterPro" id="IPR010111">
    <property type="entry name" value="Kynureninase"/>
</dbReference>
<comment type="pathway">
    <text evidence="4 6">Amino-acid degradation; L-kynurenine degradation; L-alanine and anthranilate from L-kynurenine: step 1/1.</text>
</comment>
<feature type="modified residue" description="N6-(pyridoxal phosphate)lysine" evidence="4">
    <location>
        <position position="249"/>
    </location>
</feature>
<dbReference type="Gene3D" id="3.40.640.10">
    <property type="entry name" value="Type I PLP-dependent aspartate aminotransferase-like (Major domain)"/>
    <property type="match status" value="1"/>
</dbReference>
<dbReference type="Pfam" id="PF22580">
    <property type="entry name" value="KYNU_C"/>
    <property type="match status" value="1"/>
</dbReference>
<comment type="subunit">
    <text evidence="4 6">Homodimer.</text>
</comment>
<keyword evidence="1 4" id="KW-0662">Pyridine nucleotide biosynthesis</keyword>
<dbReference type="Proteomes" id="UP000019141">
    <property type="component" value="Unassembled WGS sequence"/>
</dbReference>
<feature type="binding site" evidence="4">
    <location>
        <begin position="138"/>
        <end position="141"/>
    </location>
    <ligand>
        <name>pyridoxal 5'-phosphate</name>
        <dbReference type="ChEBI" id="CHEBI:597326"/>
    </ligand>
</feature>
<sequence length="435" mass="48556">MTAFQADFQPTREAALALDAGDELAPYRDQFCLPQTDGQPVVYLCGHSLGLQPKIVREYIDEELQDWAMLGVEGHFNARRPWLSYHETLTAQTARLVGAKPAEVVVMNSLTVNMHLMLVSFYRPTPARFKILIEADAFPSDRYAAESHLKWHGYDPQDALLTLQPRPGEAAVRQEDIAALLRREGETIALIWLGGVNYYTGQVFDMADITAIGHAQGCVVGFDLAHAAGNIILQLHDWDVDCAVWCSYKYLNAGPGAAAGCFVHERYANRPDLPRLAGWWGHNKDTRFQMPADFDPIAGAEGWQISNPPIFQLAALRASMDLFDRAGMTRLRAKSERLTGYLDYLIRDRDLPGVTRITSDDPAQRGAQLSLHIKEHGRALHQRLTDAHIICDWREPDVIRVAPVPLYNTFVDVLTFANALEAAHREVLVSSLSSS</sequence>
<dbReference type="PATRIC" id="fig|1429438.4.peg.3214"/>
<dbReference type="FunFam" id="3.40.640.10:FF:000031">
    <property type="entry name" value="Kynureninase"/>
    <property type="match status" value="1"/>
</dbReference>
<dbReference type="GO" id="GO:0043420">
    <property type="term" value="P:anthranilate metabolic process"/>
    <property type="evidence" value="ECO:0007669"/>
    <property type="project" value="TreeGrafter"/>
</dbReference>
<keyword evidence="3 4" id="KW-0663">Pyridoxal phosphate</keyword>
<feature type="binding site" evidence="4">
    <location>
        <position position="223"/>
    </location>
    <ligand>
        <name>pyridoxal 5'-phosphate</name>
        <dbReference type="ChEBI" id="CHEBI:597326"/>
    </ligand>
</feature>
<feature type="binding site" evidence="4">
    <location>
        <position position="111"/>
    </location>
    <ligand>
        <name>pyridoxal 5'-phosphate</name>
        <dbReference type="ChEBI" id="CHEBI:597326"/>
    </ligand>
</feature>
<feature type="binding site" evidence="4">
    <location>
        <position position="226"/>
    </location>
    <ligand>
        <name>pyridoxal 5'-phosphate</name>
        <dbReference type="ChEBI" id="CHEBI:597326"/>
    </ligand>
</feature>
<comment type="cofactor">
    <cofactor evidence="4 6">
        <name>pyridoxal 5'-phosphate</name>
        <dbReference type="ChEBI" id="CHEBI:597326"/>
    </cofactor>
</comment>
<evidence type="ECO:0000256" key="3">
    <source>
        <dbReference type="ARBA" id="ARBA00022898"/>
    </source>
</evidence>
<evidence type="ECO:0000313" key="7">
    <source>
        <dbReference type="EMBL" id="ETW99088.1"/>
    </source>
</evidence>
<evidence type="ECO:0000256" key="4">
    <source>
        <dbReference type="HAMAP-Rule" id="MF_01970"/>
    </source>
</evidence>
<comment type="catalytic activity">
    <reaction evidence="6">
        <text>3-hydroxy-L-kynurenine + H2O = 3-hydroxyanthranilate + L-alanine + H(+)</text>
        <dbReference type="Rhea" id="RHEA:25143"/>
        <dbReference type="ChEBI" id="CHEBI:15377"/>
        <dbReference type="ChEBI" id="CHEBI:15378"/>
        <dbReference type="ChEBI" id="CHEBI:36559"/>
        <dbReference type="ChEBI" id="CHEBI:57972"/>
        <dbReference type="ChEBI" id="CHEBI:58125"/>
        <dbReference type="EC" id="3.7.1.3"/>
    </reaction>
</comment>
<evidence type="ECO:0000256" key="2">
    <source>
        <dbReference type="ARBA" id="ARBA00022801"/>
    </source>
</evidence>
<keyword evidence="2 4" id="KW-0378">Hydrolase</keyword>
<keyword evidence="8" id="KW-1185">Reference proteome</keyword>
<feature type="binding site" evidence="4">
    <location>
        <position position="307"/>
    </location>
    <ligand>
        <name>pyridoxal 5'-phosphate</name>
        <dbReference type="ChEBI" id="CHEBI:597326"/>
    </ligand>
</feature>
<evidence type="ECO:0000256" key="5">
    <source>
        <dbReference type="NCBIfam" id="TIGR01814"/>
    </source>
</evidence>
<protein>
    <recommendedName>
        <fullName evidence="4 5">Kynureninase</fullName>
        <ecNumber evidence="4 5">3.7.1.3</ecNumber>
    </recommendedName>
    <alternativeName>
        <fullName evidence="4">L-kynurenine hydrolase</fullName>
    </alternativeName>
</protein>
<proteinExistence type="inferred from homology"/>